<reference evidence="1 2" key="1">
    <citation type="submission" date="2023-10" db="EMBL/GenBank/DDBJ databases">
        <title>Genomes of two closely related lineages of the louse Polyplax serrata with different host specificities.</title>
        <authorList>
            <person name="Martinu J."/>
            <person name="Tarabai H."/>
            <person name="Stefka J."/>
            <person name="Hypsa V."/>
        </authorList>
    </citation>
    <scope>NUCLEOTIDE SEQUENCE [LARGE SCALE GENOMIC DNA]</scope>
    <source>
        <strain evidence="1">HR10_N</strain>
    </source>
</reference>
<accession>A0AAN8PJ39</accession>
<dbReference type="EMBL" id="JAWJWE010000005">
    <property type="protein sequence ID" value="KAK6634509.1"/>
    <property type="molecule type" value="Genomic_DNA"/>
</dbReference>
<evidence type="ECO:0000313" key="2">
    <source>
        <dbReference type="Proteomes" id="UP001372834"/>
    </source>
</evidence>
<dbReference type="Proteomes" id="UP001372834">
    <property type="component" value="Unassembled WGS sequence"/>
</dbReference>
<organism evidence="1 2">
    <name type="scientific">Polyplax serrata</name>
    <name type="common">Common mouse louse</name>
    <dbReference type="NCBI Taxonomy" id="468196"/>
    <lineage>
        <taxon>Eukaryota</taxon>
        <taxon>Metazoa</taxon>
        <taxon>Ecdysozoa</taxon>
        <taxon>Arthropoda</taxon>
        <taxon>Hexapoda</taxon>
        <taxon>Insecta</taxon>
        <taxon>Pterygota</taxon>
        <taxon>Neoptera</taxon>
        <taxon>Paraneoptera</taxon>
        <taxon>Psocodea</taxon>
        <taxon>Troctomorpha</taxon>
        <taxon>Phthiraptera</taxon>
        <taxon>Anoplura</taxon>
        <taxon>Polyplacidae</taxon>
        <taxon>Polyplax</taxon>
    </lineage>
</organism>
<evidence type="ECO:0000313" key="1">
    <source>
        <dbReference type="EMBL" id="KAK6634509.1"/>
    </source>
</evidence>
<gene>
    <name evidence="1" type="ORF">RUM43_011910</name>
</gene>
<protein>
    <submittedName>
        <fullName evidence="1">Uncharacterized protein</fullName>
    </submittedName>
</protein>
<name>A0AAN8PJ39_POLSC</name>
<proteinExistence type="predicted"/>
<sequence>MDVVSRFLLLRKGNLYEAIMRNSNLLKWAHPNNNKQNNKNGNPNWIHSPDALQRGHIAYLVKVNDDDDDDDDDDVVD</sequence>
<dbReference type="AlphaFoldDB" id="A0AAN8PJ39"/>
<comment type="caution">
    <text evidence="1">The sequence shown here is derived from an EMBL/GenBank/DDBJ whole genome shotgun (WGS) entry which is preliminary data.</text>
</comment>